<dbReference type="OrthoDB" id="47210at2759"/>
<dbReference type="EMBL" id="BRYA01000302">
    <property type="protein sequence ID" value="GMI46524.1"/>
    <property type="molecule type" value="Genomic_DNA"/>
</dbReference>
<feature type="transmembrane region" description="Helical" evidence="1">
    <location>
        <begin position="109"/>
        <end position="129"/>
    </location>
</feature>
<feature type="transmembrane region" description="Helical" evidence="1">
    <location>
        <begin position="185"/>
        <end position="208"/>
    </location>
</feature>
<feature type="transmembrane region" description="Helical" evidence="1">
    <location>
        <begin position="141"/>
        <end position="160"/>
    </location>
</feature>
<evidence type="ECO:0008006" key="5">
    <source>
        <dbReference type="Google" id="ProtNLM"/>
    </source>
</evidence>
<dbReference type="PANTHER" id="PTHR36009">
    <property type="match status" value="1"/>
</dbReference>
<evidence type="ECO:0000313" key="4">
    <source>
        <dbReference type="Proteomes" id="UP001165065"/>
    </source>
</evidence>
<sequence length="286" mass="30709">MKLFILLVIIVTVHGFHHGSTAYTGIYFSQFNNNNIYSNIPSSLKASTPETPDTSQSPPLNISIPYLGLWLGLISFAFFLSPGELNSPADTALINELLSNPTSPSCNHIWFMIWNFFAVAPLSLAALLLPGSKFSKLPATPFVLGSAALGYFALGPYMITRNPSEGPVSKSDLGFVTKNVFESKVFAVLVTFLAASIPLTSGVIPDIMTGNGAELVSGFIDLFMSSKFVSVATADIALLTILAALLIPEDMERRGMEPSPIAGLATLLLPVLGPCLYFVLRDELDE</sequence>
<keyword evidence="1" id="KW-0812">Transmembrane</keyword>
<reference evidence="4" key="1">
    <citation type="journal article" date="2023" name="Commun. Biol.">
        <title>Genome analysis of Parmales, the sister group of diatoms, reveals the evolutionary specialization of diatoms from phago-mixotrophs to photoautotrophs.</title>
        <authorList>
            <person name="Ban H."/>
            <person name="Sato S."/>
            <person name="Yoshikawa S."/>
            <person name="Yamada K."/>
            <person name="Nakamura Y."/>
            <person name="Ichinomiya M."/>
            <person name="Sato N."/>
            <person name="Blanc-Mathieu R."/>
            <person name="Endo H."/>
            <person name="Kuwata A."/>
            <person name="Ogata H."/>
        </authorList>
    </citation>
    <scope>NUCLEOTIDE SEQUENCE [LARGE SCALE GENOMIC DNA]</scope>
</reference>
<keyword evidence="1" id="KW-0472">Membrane</keyword>
<accession>A0A9W7LDH1</accession>
<feature type="chain" id="PRO_5040765430" description="DUF2834 domain-containing protein" evidence="2">
    <location>
        <begin position="16"/>
        <end position="286"/>
    </location>
</feature>
<evidence type="ECO:0000256" key="2">
    <source>
        <dbReference type="SAM" id="SignalP"/>
    </source>
</evidence>
<gene>
    <name evidence="3" type="ORF">TrCOL_g10475</name>
</gene>
<name>A0A9W7LDH1_9STRA</name>
<organism evidence="3 4">
    <name type="scientific">Triparma columacea</name>
    <dbReference type="NCBI Taxonomy" id="722753"/>
    <lineage>
        <taxon>Eukaryota</taxon>
        <taxon>Sar</taxon>
        <taxon>Stramenopiles</taxon>
        <taxon>Ochrophyta</taxon>
        <taxon>Bolidophyceae</taxon>
        <taxon>Parmales</taxon>
        <taxon>Triparmaceae</taxon>
        <taxon>Triparma</taxon>
    </lineage>
</organism>
<protein>
    <recommendedName>
        <fullName evidence="5">DUF2834 domain-containing protein</fullName>
    </recommendedName>
</protein>
<dbReference type="PANTHER" id="PTHR36009:SF3">
    <property type="entry name" value="TRANSMEMBRANE PROTEIN"/>
    <property type="match status" value="1"/>
</dbReference>
<evidence type="ECO:0000256" key="1">
    <source>
        <dbReference type="SAM" id="Phobius"/>
    </source>
</evidence>
<dbReference type="AlphaFoldDB" id="A0A9W7LDH1"/>
<keyword evidence="1" id="KW-1133">Transmembrane helix</keyword>
<feature type="transmembrane region" description="Helical" evidence="1">
    <location>
        <begin position="259"/>
        <end position="280"/>
    </location>
</feature>
<feature type="transmembrane region" description="Helical" evidence="1">
    <location>
        <begin position="228"/>
        <end position="247"/>
    </location>
</feature>
<comment type="caution">
    <text evidence="3">The sequence shown here is derived from an EMBL/GenBank/DDBJ whole genome shotgun (WGS) entry which is preliminary data.</text>
</comment>
<proteinExistence type="predicted"/>
<evidence type="ECO:0000313" key="3">
    <source>
        <dbReference type="EMBL" id="GMI46524.1"/>
    </source>
</evidence>
<keyword evidence="4" id="KW-1185">Reference proteome</keyword>
<feature type="transmembrane region" description="Helical" evidence="1">
    <location>
        <begin position="62"/>
        <end position="80"/>
    </location>
</feature>
<feature type="signal peptide" evidence="2">
    <location>
        <begin position="1"/>
        <end position="15"/>
    </location>
</feature>
<dbReference type="Proteomes" id="UP001165065">
    <property type="component" value="Unassembled WGS sequence"/>
</dbReference>
<keyword evidence="2" id="KW-0732">Signal</keyword>